<dbReference type="InterPro" id="IPR020019">
    <property type="entry name" value="AcTrfase_PglD-like"/>
</dbReference>
<dbReference type="PANTHER" id="PTHR43300:SF7">
    <property type="entry name" value="UDP-N-ACETYLBACILLOSAMINE N-ACETYLTRANSFERASE"/>
    <property type="match status" value="1"/>
</dbReference>
<gene>
    <name evidence="6" type="ORF">F9B85_03815</name>
</gene>
<organism evidence="6 7">
    <name type="scientific">Heliorestis acidaminivorans</name>
    <dbReference type="NCBI Taxonomy" id="553427"/>
    <lineage>
        <taxon>Bacteria</taxon>
        <taxon>Bacillati</taxon>
        <taxon>Bacillota</taxon>
        <taxon>Clostridia</taxon>
        <taxon>Eubacteriales</taxon>
        <taxon>Heliobacteriaceae</taxon>
        <taxon>Heliorestis</taxon>
    </lineage>
</organism>
<dbReference type="Gene3D" id="2.160.10.10">
    <property type="entry name" value="Hexapeptide repeat proteins"/>
    <property type="match status" value="1"/>
</dbReference>
<dbReference type="Gene3D" id="3.40.50.20">
    <property type="match status" value="1"/>
</dbReference>
<dbReference type="PANTHER" id="PTHR43300">
    <property type="entry name" value="ACETYLTRANSFERASE"/>
    <property type="match status" value="1"/>
</dbReference>
<reference evidence="6 7" key="1">
    <citation type="submission" date="2019-10" db="EMBL/GenBank/DDBJ databases">
        <title>Whole-genome sequence of the extremophile Heliorestis acidaminivorans DSM 24790.</title>
        <authorList>
            <person name="Kyndt J.A."/>
            <person name="Meyer T.E."/>
        </authorList>
    </citation>
    <scope>NUCLEOTIDE SEQUENCE [LARGE SCALE GENOMIC DNA]</scope>
    <source>
        <strain evidence="6 7">DSM 24790</strain>
    </source>
</reference>
<feature type="domain" description="PglD N-terminal" evidence="5">
    <location>
        <begin position="3"/>
        <end position="84"/>
    </location>
</feature>
<feature type="active site" description="Proton acceptor" evidence="3">
    <location>
        <position position="140"/>
    </location>
</feature>
<dbReference type="InterPro" id="IPR050179">
    <property type="entry name" value="Trans_hexapeptide_repeat"/>
</dbReference>
<evidence type="ECO:0000313" key="6">
    <source>
        <dbReference type="EMBL" id="KAB2953754.1"/>
    </source>
</evidence>
<dbReference type="AlphaFoldDB" id="A0A6I0EU92"/>
<comment type="caution">
    <text evidence="6">The sequence shown here is derived from an EMBL/GenBank/DDBJ whole genome shotgun (WGS) entry which is preliminary data.</text>
</comment>
<keyword evidence="1 6" id="KW-0808">Transferase</keyword>
<dbReference type="InterPro" id="IPR018357">
    <property type="entry name" value="Hexapep_transf_CS"/>
</dbReference>
<dbReference type="Pfam" id="PF00132">
    <property type="entry name" value="Hexapep"/>
    <property type="match status" value="1"/>
</dbReference>
<evidence type="ECO:0000256" key="3">
    <source>
        <dbReference type="PIRSR" id="PIRSR620019-1"/>
    </source>
</evidence>
<evidence type="ECO:0000259" key="5">
    <source>
        <dbReference type="Pfam" id="PF17836"/>
    </source>
</evidence>
<feature type="binding site" evidence="4">
    <location>
        <position position="72"/>
    </location>
    <ligand>
        <name>substrate</name>
    </ligand>
</feature>
<evidence type="ECO:0000313" key="7">
    <source>
        <dbReference type="Proteomes" id="UP000468766"/>
    </source>
</evidence>
<dbReference type="InterPro" id="IPR041561">
    <property type="entry name" value="PglD_N"/>
</dbReference>
<dbReference type="SUPFAM" id="SSF51161">
    <property type="entry name" value="Trimeric LpxA-like enzymes"/>
    <property type="match status" value="1"/>
</dbReference>
<dbReference type="GO" id="GO:0016740">
    <property type="term" value="F:transferase activity"/>
    <property type="evidence" value="ECO:0007669"/>
    <property type="project" value="UniProtKB-KW"/>
</dbReference>
<dbReference type="Pfam" id="PF17836">
    <property type="entry name" value="PglD_N"/>
    <property type="match status" value="1"/>
</dbReference>
<keyword evidence="2" id="KW-0677">Repeat</keyword>
<proteinExistence type="predicted"/>
<name>A0A6I0EU92_9FIRM</name>
<dbReference type="CDD" id="cd03360">
    <property type="entry name" value="LbH_AT_putative"/>
    <property type="match status" value="1"/>
</dbReference>
<dbReference type="InterPro" id="IPR001451">
    <property type="entry name" value="Hexapep"/>
</dbReference>
<dbReference type="PROSITE" id="PS00101">
    <property type="entry name" value="HEXAPEP_TRANSFERASES"/>
    <property type="match status" value="1"/>
</dbReference>
<evidence type="ECO:0000256" key="4">
    <source>
        <dbReference type="PIRSR" id="PIRSR620019-2"/>
    </source>
</evidence>
<dbReference type="EMBL" id="WBXO01000002">
    <property type="protein sequence ID" value="KAB2953754.1"/>
    <property type="molecule type" value="Genomic_DNA"/>
</dbReference>
<dbReference type="NCBIfam" id="TIGR03570">
    <property type="entry name" value="NeuD_NnaD"/>
    <property type="match status" value="1"/>
</dbReference>
<keyword evidence="7" id="KW-1185">Reference proteome</keyword>
<feature type="site" description="Increases basicity of active site His" evidence="3">
    <location>
        <position position="141"/>
    </location>
</feature>
<accession>A0A6I0EU92</accession>
<sequence length="214" mass="23214">MRDLIIFGAGGFGREVHQVYEDIQEDKKSWNFIGFLDEGEALQSQEIHGYPVLGKLDWLQRHSEADVVIAIGSPRIKKNVIEKLKDINHQRFATLIHPRAWVGNRVDIQEGTIVCAGSMISTDIKIGKHVIINKNVTIGHDVVIDDYATIAPSVNLSGGAYIQKGCDLGTNSTVLPALSVGKWSIIGAGAVVTKEVPEQVTAVGVPAKVIKKNG</sequence>
<evidence type="ECO:0000256" key="2">
    <source>
        <dbReference type="ARBA" id="ARBA00022737"/>
    </source>
</evidence>
<dbReference type="InterPro" id="IPR011004">
    <property type="entry name" value="Trimer_LpxA-like_sf"/>
</dbReference>
<dbReference type="OrthoDB" id="9801456at2"/>
<evidence type="ECO:0000256" key="1">
    <source>
        <dbReference type="ARBA" id="ARBA00022679"/>
    </source>
</evidence>
<protein>
    <submittedName>
        <fullName evidence="6">Acetyltransferase</fullName>
    </submittedName>
</protein>
<dbReference type="RefSeq" id="WP_151618705.1">
    <property type="nucleotide sequence ID" value="NZ_WBXO01000002.1"/>
</dbReference>
<dbReference type="Proteomes" id="UP000468766">
    <property type="component" value="Unassembled WGS sequence"/>
</dbReference>